<feature type="domain" description="Predicted membrane protein YciQ-like C-terminal" evidence="5">
    <location>
        <begin position="321"/>
        <end position="452"/>
    </location>
</feature>
<feature type="signal peptide" evidence="3">
    <location>
        <begin position="1"/>
        <end position="20"/>
    </location>
</feature>
<feature type="non-terminal residue" evidence="6">
    <location>
        <position position="587"/>
    </location>
</feature>
<comment type="caution">
    <text evidence="6">The sequence shown here is derived from an EMBL/GenBank/DDBJ whole genome shotgun (WGS) entry which is preliminary data.</text>
</comment>
<dbReference type="InterPro" id="IPR018702">
    <property type="entry name" value="DUF2207"/>
</dbReference>
<keyword evidence="3" id="KW-0732">Signal</keyword>
<evidence type="ECO:0000259" key="4">
    <source>
        <dbReference type="Pfam" id="PF09972"/>
    </source>
</evidence>
<dbReference type="Proteomes" id="UP000230184">
    <property type="component" value="Unassembled WGS sequence"/>
</dbReference>
<sequence length="587" mass="65600">MKKIFFLFLLFFTFSFPVSAQINDIQPDAVNLDTIYPIDSVETTNTITGEHIKSFQSEIAINKDGTIDVKETIVYDFDYLQKHGIYREIPYIKTNQDGKKFELKFNNFTVADENGNSQIFVKSSINEELVRIKIGDADKLITGTHTYVISYKVSGALTYYSDHDELYWNVNGNEWTVPIAVLTSEVRIPSGIKKEEIETACFTGSTGSNVSDCSYFTDDFGQDNIKASRPLLAGEGLTIAISFPKNIVAVLEPKEFVSFWETWVGKLISWLLGLLALTWYVFLPFYIIYRWMRYGRDPKGVAGVTSAWFDPPKTQDGKRFLTPGEVGTLGDETVDMKDISATIVDLAHRGYLVIDERKKGDFYFIKGKKYGNNVGLLSFEKKLLSGIFNTGDDIVKLKGKDLSWTVSDVKNKLYELVVEDKMFDKNPQTTRTIYYVIAGIALFTGNFFLAITSFLFGRVMPRKTVFGAEAKNVAFSLKNFLTSQKRQLEFQADKQLMFERLLPFAVAFGVERIWAKRFEGLNITQPNWYHSYSSTNFNSYLLVNSLNSSFKSFSTAATPTRSSSGFSSGGGGGGFSGGGGGGGGGGS</sequence>
<evidence type="ECO:0000256" key="2">
    <source>
        <dbReference type="SAM" id="Phobius"/>
    </source>
</evidence>
<keyword evidence="2" id="KW-1133">Transmembrane helix</keyword>
<name>A0A2M6YSN7_9BACT</name>
<keyword evidence="2" id="KW-0472">Membrane</keyword>
<feature type="region of interest" description="Disordered" evidence="1">
    <location>
        <begin position="558"/>
        <end position="587"/>
    </location>
</feature>
<feature type="domain" description="DUF2207" evidence="4">
    <location>
        <begin position="52"/>
        <end position="243"/>
    </location>
</feature>
<feature type="compositionally biased region" description="Gly residues" evidence="1">
    <location>
        <begin position="567"/>
        <end position="587"/>
    </location>
</feature>
<feature type="chain" id="PRO_5014979997" description="DUF2207 domain-containing protein" evidence="3">
    <location>
        <begin position="21"/>
        <end position="587"/>
    </location>
</feature>
<protein>
    <recommendedName>
        <fullName evidence="8">DUF2207 domain-containing protein</fullName>
    </recommendedName>
</protein>
<dbReference type="Pfam" id="PF20990">
    <property type="entry name" value="DUF2207_C"/>
    <property type="match status" value="1"/>
</dbReference>
<evidence type="ECO:0008006" key="8">
    <source>
        <dbReference type="Google" id="ProtNLM"/>
    </source>
</evidence>
<keyword evidence="2" id="KW-0812">Transmembrane</keyword>
<accession>A0A2M6YSN7</accession>
<reference evidence="7" key="1">
    <citation type="submission" date="2017-09" db="EMBL/GenBank/DDBJ databases">
        <title>Depth-based differentiation of microbial function through sediment-hosted aquifers and enrichment of novel symbionts in the deep terrestrial subsurface.</title>
        <authorList>
            <person name="Probst A.J."/>
            <person name="Ladd B."/>
            <person name="Jarett J.K."/>
            <person name="Geller-Mcgrath D.E."/>
            <person name="Sieber C.M.K."/>
            <person name="Emerson J.B."/>
            <person name="Anantharaman K."/>
            <person name="Thomas B.C."/>
            <person name="Malmstrom R."/>
            <person name="Stieglmeier M."/>
            <person name="Klingl A."/>
            <person name="Woyke T."/>
            <person name="Ryan C.M."/>
            <person name="Banfield J.F."/>
        </authorList>
    </citation>
    <scope>NUCLEOTIDE SEQUENCE [LARGE SCALE GENOMIC DNA]</scope>
</reference>
<feature type="transmembrane region" description="Helical" evidence="2">
    <location>
        <begin position="432"/>
        <end position="456"/>
    </location>
</feature>
<evidence type="ECO:0000256" key="1">
    <source>
        <dbReference type="SAM" id="MobiDB-lite"/>
    </source>
</evidence>
<evidence type="ECO:0000313" key="7">
    <source>
        <dbReference type="Proteomes" id="UP000230184"/>
    </source>
</evidence>
<gene>
    <name evidence="6" type="ORF">COT02_05625</name>
</gene>
<dbReference type="Pfam" id="PF09972">
    <property type="entry name" value="DUF2207"/>
    <property type="match status" value="1"/>
</dbReference>
<evidence type="ECO:0000259" key="5">
    <source>
        <dbReference type="Pfam" id="PF20990"/>
    </source>
</evidence>
<evidence type="ECO:0000313" key="6">
    <source>
        <dbReference type="EMBL" id="PIU36521.1"/>
    </source>
</evidence>
<proteinExistence type="predicted"/>
<dbReference type="InterPro" id="IPR048389">
    <property type="entry name" value="YciQ-like_C"/>
</dbReference>
<dbReference type="EMBL" id="PEWY01000159">
    <property type="protein sequence ID" value="PIU36521.1"/>
    <property type="molecule type" value="Genomic_DNA"/>
</dbReference>
<organism evidence="6 7">
    <name type="scientific">Candidatus Roizmanbacteria bacterium CG07_land_8_20_14_0_80_34_15</name>
    <dbReference type="NCBI Taxonomy" id="1974849"/>
    <lineage>
        <taxon>Bacteria</taxon>
        <taxon>Candidatus Roizmaniibacteriota</taxon>
    </lineage>
</organism>
<dbReference type="AlphaFoldDB" id="A0A2M6YSN7"/>
<evidence type="ECO:0000256" key="3">
    <source>
        <dbReference type="SAM" id="SignalP"/>
    </source>
</evidence>
<feature type="transmembrane region" description="Helical" evidence="2">
    <location>
        <begin position="267"/>
        <end position="289"/>
    </location>
</feature>